<keyword evidence="3" id="KW-1185">Reference proteome</keyword>
<dbReference type="EMBL" id="CAJNRD030000535">
    <property type="protein sequence ID" value="CAG5071611.1"/>
    <property type="molecule type" value="Genomic_DNA"/>
</dbReference>
<feature type="region of interest" description="Disordered" evidence="1">
    <location>
        <begin position="1"/>
        <end position="30"/>
    </location>
</feature>
<comment type="caution">
    <text evidence="2">The sequence shown here is derived from an EMBL/GenBank/DDBJ whole genome shotgun (WGS) entry which is preliminary data.</text>
</comment>
<organism evidence="2 3">
    <name type="scientific">Cotesia congregata</name>
    <name type="common">Parasitoid wasp</name>
    <name type="synonym">Apanteles congregatus</name>
    <dbReference type="NCBI Taxonomy" id="51543"/>
    <lineage>
        <taxon>Eukaryota</taxon>
        <taxon>Metazoa</taxon>
        <taxon>Ecdysozoa</taxon>
        <taxon>Arthropoda</taxon>
        <taxon>Hexapoda</taxon>
        <taxon>Insecta</taxon>
        <taxon>Pterygota</taxon>
        <taxon>Neoptera</taxon>
        <taxon>Endopterygota</taxon>
        <taxon>Hymenoptera</taxon>
        <taxon>Apocrita</taxon>
        <taxon>Ichneumonoidea</taxon>
        <taxon>Braconidae</taxon>
        <taxon>Microgastrinae</taxon>
        <taxon>Cotesia</taxon>
    </lineage>
</organism>
<proteinExistence type="predicted"/>
<feature type="non-terminal residue" evidence="2">
    <location>
        <position position="90"/>
    </location>
</feature>
<name>A0A8J2H2V9_COTCN</name>
<sequence>MHRGGGIGGGGGPGTTAGRGLELEPPSTIPTAPASFHWGAMIAGHHAVAAASMMQPSLTGTADYSLATTHSAAHATIPMDLHMSQGFPCY</sequence>
<feature type="compositionally biased region" description="Gly residues" evidence="1">
    <location>
        <begin position="1"/>
        <end position="17"/>
    </location>
</feature>
<evidence type="ECO:0000313" key="3">
    <source>
        <dbReference type="Proteomes" id="UP000786811"/>
    </source>
</evidence>
<gene>
    <name evidence="2" type="ORF">HICCMSTLAB_LOCUS75</name>
</gene>
<dbReference type="AlphaFoldDB" id="A0A8J2H2V9"/>
<reference evidence="2" key="1">
    <citation type="submission" date="2021-04" db="EMBL/GenBank/DDBJ databases">
        <authorList>
            <person name="Chebbi M.A.C M."/>
        </authorList>
    </citation>
    <scope>NUCLEOTIDE SEQUENCE</scope>
</reference>
<accession>A0A8J2H2V9</accession>
<evidence type="ECO:0000256" key="1">
    <source>
        <dbReference type="SAM" id="MobiDB-lite"/>
    </source>
</evidence>
<dbReference type="Proteomes" id="UP000786811">
    <property type="component" value="Unassembled WGS sequence"/>
</dbReference>
<protein>
    <submittedName>
        <fullName evidence="2">Uncharacterized protein</fullName>
    </submittedName>
</protein>
<evidence type="ECO:0000313" key="2">
    <source>
        <dbReference type="EMBL" id="CAG5071611.1"/>
    </source>
</evidence>